<dbReference type="EC" id="3.4.19.12" evidence="3"/>
<dbReference type="InterPro" id="IPR003323">
    <property type="entry name" value="OTU_dom"/>
</dbReference>
<protein>
    <recommendedName>
        <fullName evidence="3">Ubiquitin thioesterase OTU</fullName>
        <ecNumber evidence="3">3.4.19.12</ecNumber>
    </recommendedName>
</protein>
<keyword evidence="3" id="KW-0788">Thiol protease</keyword>
<accession>A0A819JJ45</accession>
<dbReference type="CDD" id="cd22744">
    <property type="entry name" value="OTU"/>
    <property type="match status" value="1"/>
</dbReference>
<feature type="domain" description="OTU" evidence="4">
    <location>
        <begin position="94"/>
        <end position="227"/>
    </location>
</feature>
<comment type="function">
    <text evidence="3">Hydrolase that can remove conjugated ubiquitin from proteins and may therefore play an important regulatory role at the level of protein turnover by preventing degradation.</text>
</comment>
<evidence type="ECO:0000313" key="6">
    <source>
        <dbReference type="Proteomes" id="UP000663844"/>
    </source>
</evidence>
<dbReference type="GO" id="GO:0036503">
    <property type="term" value="P:ERAD pathway"/>
    <property type="evidence" value="ECO:0007669"/>
    <property type="project" value="TreeGrafter"/>
</dbReference>
<dbReference type="GO" id="GO:0016579">
    <property type="term" value="P:protein deubiquitination"/>
    <property type="evidence" value="ECO:0007669"/>
    <property type="project" value="TreeGrafter"/>
</dbReference>
<keyword evidence="3" id="KW-0833">Ubl conjugation pathway</keyword>
<evidence type="ECO:0000259" key="4">
    <source>
        <dbReference type="PROSITE" id="PS50802"/>
    </source>
</evidence>
<dbReference type="GO" id="GO:0005634">
    <property type="term" value="C:nucleus"/>
    <property type="evidence" value="ECO:0007669"/>
    <property type="project" value="TreeGrafter"/>
</dbReference>
<dbReference type="PANTHER" id="PTHR13312">
    <property type="entry name" value="HIV-INDUCED PROTEIN-7-LIKE PROTEASE"/>
    <property type="match status" value="1"/>
</dbReference>
<gene>
    <name evidence="5" type="ORF">OXD698_LOCUS25789</name>
</gene>
<keyword evidence="2 3" id="KW-0378">Hydrolase</keyword>
<evidence type="ECO:0000313" key="5">
    <source>
        <dbReference type="EMBL" id="CAF3934799.1"/>
    </source>
</evidence>
<comment type="subcellular location">
    <subcellularLocation>
        <location evidence="3">Cytoplasm</location>
    </subcellularLocation>
</comment>
<dbReference type="EMBL" id="CAJOAZ010002501">
    <property type="protein sequence ID" value="CAF3934799.1"/>
    <property type="molecule type" value="Genomic_DNA"/>
</dbReference>
<dbReference type="InterPro" id="IPR038765">
    <property type="entry name" value="Papain-like_cys_pep_sf"/>
</dbReference>
<comment type="caution">
    <text evidence="5">The sequence shown here is derived from an EMBL/GenBank/DDBJ whole genome shotgun (WGS) entry which is preliminary data.</text>
</comment>
<name>A0A819JJ45_9BILA</name>
<organism evidence="5 6">
    <name type="scientific">Adineta steineri</name>
    <dbReference type="NCBI Taxonomy" id="433720"/>
    <lineage>
        <taxon>Eukaryota</taxon>
        <taxon>Metazoa</taxon>
        <taxon>Spiralia</taxon>
        <taxon>Gnathifera</taxon>
        <taxon>Rotifera</taxon>
        <taxon>Eurotatoria</taxon>
        <taxon>Bdelloidea</taxon>
        <taxon>Adinetida</taxon>
        <taxon>Adinetidae</taxon>
        <taxon>Adineta</taxon>
    </lineage>
</organism>
<evidence type="ECO:0000256" key="2">
    <source>
        <dbReference type="ARBA" id="ARBA00022801"/>
    </source>
</evidence>
<sequence length="831" mass="95880">MFRNNDLRHNLETPESDLLNDFDFDTDEVLQQGEVEYGNSSCIIGMNTEVNTPTEQKIKDNDGNLTMFAVTTTTTDNQISSNVTTNISETTYTLRRKEVPGDGSCLYWSFLFAKPSKLTVQGLRDQVAAHVSNMDIDDIQLQSGTDRPNRQQYCNRIRKGAWAGGLELEALSQIYHIMIKVIILRKDQQQNSSIDIMPFGKDDKSCIDCIYIVFDEAKSHYEPLYLCNIKNLQDKRTIFNRDNILVDFLLPDFIKRQIDSNHLSKGMTFTDHMLDESVHMLDSTVSKNNSFNANEQYASANNIISRIQNVAPIETYEFRVGELPGDDQTLYVSVVFQFDRSKMTNVKCLRKNVAHVIRSHTDNNGIHVPPSLDYQNREDYCLMVAAGIISGSEPEFNGLKYLYPDILFCIISKPNMNNNAPCIDIYVKDISSYKKCIIILYDEDNNVYMPLYLHNKINDEEEKTNFKYDDTVKNLLREFIKNKLNYSGYVNFDGEKDSHAMDSPSHVEHEPLDLAEMITENHSENKSEKYNMKKRKAPEITRLLTSSRLMLSTDQISPFHEEIDISVNIETFLQSDMLASYDSTITNMMEQQQQQMEGLSTTVSKDTSVAADDEQMRFETEPAERFRGRALSDYVPKSETKRDGTKAKPRNPSYFADRINQHFLNLLIPTRDLFADLRRVWIEIALVTRNINGCIYLNPLFDFLPYKKNGSYGDPCNPMLIKLEDVETYPLTKYTDELQKLMLKLVVIMCTNAELVKKQPMKVFKLDNSNGQTQETLYKTHDTFKKTFQLNDVYFAITLCTHGPDDEKHQRHLDTQYISEVSRQDNKVKLY</sequence>
<dbReference type="GO" id="GO:0030968">
    <property type="term" value="P:endoplasmic reticulum unfolded protein response"/>
    <property type="evidence" value="ECO:0007669"/>
    <property type="project" value="TreeGrafter"/>
</dbReference>
<keyword evidence="3" id="KW-0963">Cytoplasm</keyword>
<dbReference type="AlphaFoldDB" id="A0A819JJ45"/>
<dbReference type="GO" id="GO:0004843">
    <property type="term" value="F:cysteine-type deubiquitinase activity"/>
    <property type="evidence" value="ECO:0007669"/>
    <property type="project" value="UniProtKB-UniRule"/>
</dbReference>
<dbReference type="Pfam" id="PF02338">
    <property type="entry name" value="OTU"/>
    <property type="match status" value="1"/>
</dbReference>
<dbReference type="Proteomes" id="UP000663844">
    <property type="component" value="Unassembled WGS sequence"/>
</dbReference>
<evidence type="ECO:0000256" key="3">
    <source>
        <dbReference type="RuleBase" id="RU367104"/>
    </source>
</evidence>
<dbReference type="SUPFAM" id="SSF54001">
    <property type="entry name" value="Cysteine proteinases"/>
    <property type="match status" value="1"/>
</dbReference>
<proteinExistence type="predicted"/>
<keyword evidence="3" id="KW-0645">Protease</keyword>
<evidence type="ECO:0000256" key="1">
    <source>
        <dbReference type="ARBA" id="ARBA00000707"/>
    </source>
</evidence>
<comment type="catalytic activity">
    <reaction evidence="1 3">
        <text>Thiol-dependent hydrolysis of ester, thioester, amide, peptide and isopeptide bonds formed by the C-terminal Gly of ubiquitin (a 76-residue protein attached to proteins as an intracellular targeting signal).</text>
        <dbReference type="EC" id="3.4.19.12"/>
    </reaction>
</comment>
<dbReference type="Gene3D" id="3.90.70.80">
    <property type="match status" value="1"/>
</dbReference>
<dbReference type="GO" id="GO:0005829">
    <property type="term" value="C:cytosol"/>
    <property type="evidence" value="ECO:0007669"/>
    <property type="project" value="TreeGrafter"/>
</dbReference>
<dbReference type="PROSITE" id="PS50802">
    <property type="entry name" value="OTU"/>
    <property type="match status" value="1"/>
</dbReference>
<reference evidence="5" key="1">
    <citation type="submission" date="2021-02" db="EMBL/GenBank/DDBJ databases">
        <authorList>
            <person name="Nowell W R."/>
        </authorList>
    </citation>
    <scope>NUCLEOTIDE SEQUENCE</scope>
</reference>
<dbReference type="PANTHER" id="PTHR13312:SF0">
    <property type="entry name" value="UBIQUITIN THIOESTERASE OTU1"/>
    <property type="match status" value="1"/>
</dbReference>